<evidence type="ECO:0000256" key="6">
    <source>
        <dbReference type="PROSITE-ProRule" id="PRU00108"/>
    </source>
</evidence>
<dbReference type="GO" id="GO:0000981">
    <property type="term" value="F:DNA-binding transcription factor activity, RNA polymerase II-specific"/>
    <property type="evidence" value="ECO:0007669"/>
    <property type="project" value="InterPro"/>
</dbReference>
<feature type="compositionally biased region" description="Polar residues" evidence="8">
    <location>
        <begin position="786"/>
        <end position="796"/>
    </location>
</feature>
<feature type="region of interest" description="Disordered" evidence="8">
    <location>
        <begin position="122"/>
        <end position="141"/>
    </location>
</feature>
<feature type="compositionally biased region" description="Acidic residues" evidence="8">
    <location>
        <begin position="295"/>
        <end position="305"/>
    </location>
</feature>
<dbReference type="SUPFAM" id="SSF46689">
    <property type="entry name" value="Homeodomain-like"/>
    <property type="match status" value="1"/>
</dbReference>
<dbReference type="GO" id="GO:0016586">
    <property type="term" value="C:RSC-type complex"/>
    <property type="evidence" value="ECO:0007669"/>
    <property type="project" value="TreeGrafter"/>
</dbReference>
<dbReference type="Pfam" id="PF00046">
    <property type="entry name" value="Homeodomain"/>
    <property type="match status" value="1"/>
</dbReference>
<dbReference type="GO" id="GO:0003677">
    <property type="term" value="F:DNA binding"/>
    <property type="evidence" value="ECO:0007669"/>
    <property type="project" value="UniProtKB-UniRule"/>
</dbReference>
<organism evidence="10">
    <name type="scientific">Pyricularia oryzae (strain Y34)</name>
    <name type="common">Rice blast fungus</name>
    <name type="synonym">Magnaporthe oryzae</name>
    <dbReference type="NCBI Taxonomy" id="1143189"/>
    <lineage>
        <taxon>Eukaryota</taxon>
        <taxon>Fungi</taxon>
        <taxon>Dikarya</taxon>
        <taxon>Ascomycota</taxon>
        <taxon>Pezizomycotina</taxon>
        <taxon>Sordariomycetes</taxon>
        <taxon>Sordariomycetidae</taxon>
        <taxon>Magnaporthales</taxon>
        <taxon>Pyriculariaceae</taxon>
        <taxon>Pyricularia</taxon>
    </lineage>
</organism>
<dbReference type="Gene3D" id="1.10.10.60">
    <property type="entry name" value="Homeodomain-like"/>
    <property type="match status" value="1"/>
</dbReference>
<feature type="DNA-binding region" description="Homeobox" evidence="6">
    <location>
        <begin position="208"/>
        <end position="267"/>
    </location>
</feature>
<dbReference type="InterPro" id="IPR009057">
    <property type="entry name" value="Homeodomain-like_sf"/>
</dbReference>
<evidence type="ECO:0000256" key="2">
    <source>
        <dbReference type="ARBA" id="ARBA00010896"/>
    </source>
</evidence>
<accession>A0AA97NPS8</accession>
<dbReference type="EMBL" id="JH793922">
    <property type="protein sequence ID" value="ELQ34160.1"/>
    <property type="molecule type" value="Genomic_DNA"/>
</dbReference>
<sequence length="817" mass="88714">MIRVAEIFRLSAWLSPLEHQEVNDSCPTPPLAPNHNHARKTPAQQDRPWAPLPNCNENSGAFGQRACKRWLTAGAPPAGIGNLGDLPTVLVVETWVQPQISTPLWVPCFQVQVQVQVQGFFGPRHKSPSSPPRGGGHQAGYFVPQYNAMGQAAPHQHQERHQAQQRQQHGYPSYPYTNEHLMVLAQMQHQRTMMGQVHDASLSPTSKQDQPKPRLSKDEVDLLEKEFQKNHKPTSARKREIAELLKVDLPRINNWFQNRRAKEKGIKKTQEFAARQAAEQAEQQSESGSINKDEQDGEGSDGESTDNDHTLAQPSTAPFPADNASINSGLEEDSTVSTTNSHTPIEPNVMTKEDLVRDGDEYPSPQSLPFQSTDQASDFNFQHNFVAMSEDQGFSSDYSHSGLPLNGMPAQFTHDGFSVSDQLSFVGQQYTSAVDNDAIIAPTPSFPSQLLGRLEFQDMDPHQAAPSSFDLQGMQVESPTAMTTIPDDGSPNSMPMSPPTPSDLRFKSPPPPANLASRRNKGVPAQLNATALRSYSYGPKTGLDLSKRADCPSPIRRIASATGPMPGRIQKSLTLGTGSSAPRSPMYLERTKDALIRSFSNTRSPVPLQPINTSLSPMTPGEYYGMPAATQGTRENTVSSSASDDEQSFGIGANGVQPNASALFSTLKTPPGTPGFNNGFVSDQQPPANQVNTFDAAWNFNPQDEPLVTPGLGSFGSEEFAMAPPAPGYIGGSSQPPTPSYPHSIGPTYGGSFPWGSAAMFNGSRVGMPGSNTEYNFPESFVPDTSDISPSLSTKASKQFQFTQNVTPRDYNTGVEK</sequence>
<dbReference type="PROSITE" id="PS50071">
    <property type="entry name" value="HOMEOBOX_2"/>
    <property type="match status" value="1"/>
</dbReference>
<gene>
    <name evidence="10" type="ORF">OOU_Y34scaffold00793g43</name>
</gene>
<feature type="region of interest" description="Disordered" evidence="8">
    <location>
        <begin position="557"/>
        <end position="585"/>
    </location>
</feature>
<feature type="region of interest" description="Disordered" evidence="8">
    <location>
        <begin position="23"/>
        <end position="55"/>
    </location>
</feature>
<feature type="compositionally biased region" description="Low complexity" evidence="8">
    <location>
        <begin position="271"/>
        <end position="286"/>
    </location>
</feature>
<feature type="region of interest" description="Disordered" evidence="8">
    <location>
        <begin position="192"/>
        <end position="215"/>
    </location>
</feature>
<dbReference type="InterPro" id="IPR017970">
    <property type="entry name" value="Homeobox_CS"/>
</dbReference>
<evidence type="ECO:0000256" key="3">
    <source>
        <dbReference type="ARBA" id="ARBA00023125"/>
    </source>
</evidence>
<dbReference type="PROSITE" id="PS00027">
    <property type="entry name" value="HOMEOBOX_1"/>
    <property type="match status" value="1"/>
</dbReference>
<feature type="compositionally biased region" description="Polar residues" evidence="8">
    <location>
        <begin position="571"/>
        <end position="582"/>
    </location>
</feature>
<feature type="compositionally biased region" description="Low complexity" evidence="8">
    <location>
        <begin position="486"/>
        <end position="495"/>
    </location>
</feature>
<evidence type="ECO:0000256" key="8">
    <source>
        <dbReference type="SAM" id="MobiDB-lite"/>
    </source>
</evidence>
<dbReference type="InterPro" id="IPR001356">
    <property type="entry name" value="HD"/>
</dbReference>
<evidence type="ECO:0000256" key="1">
    <source>
        <dbReference type="ARBA" id="ARBA00004123"/>
    </source>
</evidence>
<proteinExistence type="inferred from homology"/>
<evidence type="ECO:0000259" key="9">
    <source>
        <dbReference type="PROSITE" id="PS50071"/>
    </source>
</evidence>
<dbReference type="Proteomes" id="UP000011086">
    <property type="component" value="Unassembled WGS sequence"/>
</dbReference>
<keyword evidence="4 6" id="KW-0371">Homeobox</keyword>
<feature type="region of interest" description="Disordered" evidence="8">
    <location>
        <begin position="151"/>
        <end position="175"/>
    </location>
</feature>
<feature type="region of interest" description="Disordered" evidence="8">
    <location>
        <begin position="266"/>
        <end position="350"/>
    </location>
</feature>
<feature type="region of interest" description="Disordered" evidence="8">
    <location>
        <begin position="480"/>
        <end position="520"/>
    </location>
</feature>
<feature type="region of interest" description="Disordered" evidence="8">
    <location>
        <begin position="777"/>
        <end position="796"/>
    </location>
</feature>
<reference evidence="10" key="1">
    <citation type="journal article" date="2012" name="PLoS Genet.">
        <title>Comparative analysis of the genomes of two field isolates of the rice blast fungus Magnaporthe oryzae.</title>
        <authorList>
            <person name="Xue M."/>
            <person name="Yang J."/>
            <person name="Li Z."/>
            <person name="Hu S."/>
            <person name="Yao N."/>
            <person name="Dean R.A."/>
            <person name="Zhao W."/>
            <person name="Shen M."/>
            <person name="Zhang H."/>
            <person name="Li C."/>
            <person name="Liu L."/>
            <person name="Cao L."/>
            <person name="Xu X."/>
            <person name="Xing Y."/>
            <person name="Hsiang T."/>
            <person name="Zhang Z."/>
            <person name="Xu J.R."/>
            <person name="Peng Y.L."/>
        </authorList>
    </citation>
    <scope>NUCLEOTIDE SEQUENCE</scope>
    <source>
        <strain evidence="10">Y34</strain>
    </source>
</reference>
<comment type="similarity">
    <text evidence="2">Belongs to the engrailed homeobox family.</text>
</comment>
<dbReference type="CDD" id="cd00086">
    <property type="entry name" value="homeodomain"/>
    <property type="match status" value="1"/>
</dbReference>
<dbReference type="AlphaFoldDB" id="A0AA97NPS8"/>
<dbReference type="InterPro" id="IPR050720">
    <property type="entry name" value="Engrailed_Homeobox_TFs"/>
</dbReference>
<comment type="subcellular location">
    <subcellularLocation>
        <location evidence="1 6 7">Nucleus</location>
    </subcellularLocation>
</comment>
<name>A0AA97NPS8_PYRO3</name>
<keyword evidence="3 6" id="KW-0238">DNA-binding</keyword>
<evidence type="ECO:0000256" key="7">
    <source>
        <dbReference type="RuleBase" id="RU000682"/>
    </source>
</evidence>
<feature type="domain" description="Homeobox" evidence="9">
    <location>
        <begin position="206"/>
        <end position="266"/>
    </location>
</feature>
<dbReference type="PANTHER" id="PTHR24341">
    <property type="entry name" value="HOMEOBOX PROTEIN ENGRAILED"/>
    <property type="match status" value="1"/>
</dbReference>
<feature type="region of interest" description="Disordered" evidence="8">
    <location>
        <begin position="636"/>
        <end position="655"/>
    </location>
</feature>
<evidence type="ECO:0000256" key="4">
    <source>
        <dbReference type="ARBA" id="ARBA00023155"/>
    </source>
</evidence>
<keyword evidence="5 6" id="KW-0539">Nucleus</keyword>
<evidence type="ECO:0000256" key="5">
    <source>
        <dbReference type="ARBA" id="ARBA00023242"/>
    </source>
</evidence>
<evidence type="ECO:0000313" key="10">
    <source>
        <dbReference type="EMBL" id="ELQ34160.1"/>
    </source>
</evidence>
<dbReference type="PANTHER" id="PTHR24341:SF6">
    <property type="entry name" value="HOMEOBOX PROTEIN INVECTED"/>
    <property type="match status" value="1"/>
</dbReference>
<dbReference type="SMART" id="SM00389">
    <property type="entry name" value="HOX"/>
    <property type="match status" value="1"/>
</dbReference>
<protein>
    <recommendedName>
        <fullName evidence="9">Homeobox domain-containing protein</fullName>
    </recommendedName>
</protein>